<evidence type="ECO:0000256" key="3">
    <source>
        <dbReference type="ARBA" id="ARBA00022475"/>
    </source>
</evidence>
<dbReference type="PANTHER" id="PTHR43663">
    <property type="entry name" value="CHROMATE TRANSPORT PROTEIN-RELATED"/>
    <property type="match status" value="1"/>
</dbReference>
<organism evidence="8 9">
    <name type="scientific">Peribacillus loiseleuriae</name>
    <dbReference type="NCBI Taxonomy" id="1679170"/>
    <lineage>
        <taxon>Bacteria</taxon>
        <taxon>Bacillati</taxon>
        <taxon>Bacillota</taxon>
        <taxon>Bacilli</taxon>
        <taxon>Bacillales</taxon>
        <taxon>Bacillaceae</taxon>
        <taxon>Peribacillus</taxon>
    </lineage>
</organism>
<dbReference type="Proteomes" id="UP000037146">
    <property type="component" value="Unassembled WGS sequence"/>
</dbReference>
<feature type="transmembrane region" description="Helical" evidence="7">
    <location>
        <begin position="110"/>
        <end position="130"/>
    </location>
</feature>
<dbReference type="EMBL" id="LFZW01000001">
    <property type="protein sequence ID" value="KMY52467.1"/>
    <property type="molecule type" value="Genomic_DNA"/>
</dbReference>
<dbReference type="PATRIC" id="fig|1679170.3.peg.4901"/>
<dbReference type="InterPro" id="IPR052518">
    <property type="entry name" value="CHR_Transporter"/>
</dbReference>
<feature type="transmembrane region" description="Helical" evidence="7">
    <location>
        <begin position="6"/>
        <end position="28"/>
    </location>
</feature>
<accession>A0A0K9H1Q9</accession>
<evidence type="ECO:0000256" key="1">
    <source>
        <dbReference type="ARBA" id="ARBA00004651"/>
    </source>
</evidence>
<evidence type="ECO:0000256" key="7">
    <source>
        <dbReference type="SAM" id="Phobius"/>
    </source>
</evidence>
<comment type="caution">
    <text evidence="8">The sequence shown here is derived from an EMBL/GenBank/DDBJ whole genome shotgun (WGS) entry which is preliminary data.</text>
</comment>
<reference evidence="9" key="1">
    <citation type="submission" date="2015-07" db="EMBL/GenBank/DDBJ databases">
        <title>Genome sequencing project for genomic taxonomy and phylogenomics of Bacillus-like bacteria.</title>
        <authorList>
            <person name="Liu B."/>
            <person name="Wang J."/>
            <person name="Zhu Y."/>
            <person name="Liu G."/>
            <person name="Chen Q."/>
            <person name="Chen Z."/>
            <person name="Lan J."/>
            <person name="Che J."/>
            <person name="Ge C."/>
            <person name="Shi H."/>
            <person name="Pan Z."/>
            <person name="Liu X."/>
        </authorList>
    </citation>
    <scope>NUCLEOTIDE SEQUENCE [LARGE SCALE GENOMIC DNA]</scope>
    <source>
        <strain evidence="9">FJAT-27997</strain>
    </source>
</reference>
<protein>
    <submittedName>
        <fullName evidence="8">Chromate transporter</fullName>
    </submittedName>
</protein>
<dbReference type="PANTHER" id="PTHR43663:SF1">
    <property type="entry name" value="CHROMATE TRANSPORTER"/>
    <property type="match status" value="1"/>
</dbReference>
<proteinExistence type="inferred from homology"/>
<dbReference type="AlphaFoldDB" id="A0A0K9H1Q9"/>
<dbReference type="GO" id="GO:0015109">
    <property type="term" value="F:chromate transmembrane transporter activity"/>
    <property type="evidence" value="ECO:0007669"/>
    <property type="project" value="InterPro"/>
</dbReference>
<gene>
    <name evidence="8" type="ORF">AC625_21725</name>
</gene>
<feature type="transmembrane region" description="Helical" evidence="7">
    <location>
        <begin position="159"/>
        <end position="174"/>
    </location>
</feature>
<feature type="transmembrane region" description="Helical" evidence="7">
    <location>
        <begin position="76"/>
        <end position="98"/>
    </location>
</feature>
<evidence type="ECO:0000313" key="9">
    <source>
        <dbReference type="Proteomes" id="UP000037146"/>
    </source>
</evidence>
<dbReference type="InterPro" id="IPR003370">
    <property type="entry name" value="Chromate_transpt"/>
</dbReference>
<keyword evidence="3" id="KW-1003">Cell membrane</keyword>
<comment type="similarity">
    <text evidence="2">Belongs to the chromate ion transporter (CHR) (TC 2.A.51) family.</text>
</comment>
<dbReference type="Pfam" id="PF02417">
    <property type="entry name" value="Chromate_transp"/>
    <property type="match status" value="1"/>
</dbReference>
<evidence type="ECO:0000256" key="5">
    <source>
        <dbReference type="ARBA" id="ARBA00022989"/>
    </source>
</evidence>
<evidence type="ECO:0000313" key="8">
    <source>
        <dbReference type="EMBL" id="KMY52467.1"/>
    </source>
</evidence>
<name>A0A0K9H1Q9_9BACI</name>
<keyword evidence="5 7" id="KW-1133">Transmembrane helix</keyword>
<evidence type="ECO:0000256" key="6">
    <source>
        <dbReference type="ARBA" id="ARBA00023136"/>
    </source>
</evidence>
<evidence type="ECO:0000256" key="4">
    <source>
        <dbReference type="ARBA" id="ARBA00022692"/>
    </source>
</evidence>
<comment type="subcellular location">
    <subcellularLocation>
        <location evidence="1">Cell membrane</location>
        <topology evidence="1">Multi-pass membrane protein</topology>
    </subcellularLocation>
</comment>
<dbReference type="OrthoDB" id="9027281at2"/>
<evidence type="ECO:0000256" key="2">
    <source>
        <dbReference type="ARBA" id="ARBA00005262"/>
    </source>
</evidence>
<feature type="transmembrane region" description="Helical" evidence="7">
    <location>
        <begin position="137"/>
        <end position="153"/>
    </location>
</feature>
<keyword evidence="4 7" id="KW-0812">Transmembrane</keyword>
<sequence>MKQLNIFMAFFRVGILGFGGGPAAIPLAHKEVVEKYKWMNNEDFGDVMALGNALPGPIAPKLAGYIGYRVGGFWGLLNGVFASCVPTILLMILLLTSLNAYKDQAWVTGMSQAVVPVVAVMLLTMTLEFFKKSGSSSLGWLWTIIFVVLGLVFMKLLNVHPAIIIFSLLIGALLKKDPASSPNKEVGKL</sequence>
<dbReference type="GO" id="GO:0005886">
    <property type="term" value="C:plasma membrane"/>
    <property type="evidence" value="ECO:0007669"/>
    <property type="project" value="UniProtKB-SubCell"/>
</dbReference>
<keyword evidence="9" id="KW-1185">Reference proteome</keyword>
<keyword evidence="6 7" id="KW-0472">Membrane</keyword>
<dbReference type="RefSeq" id="WP_049683870.1">
    <property type="nucleotide sequence ID" value="NZ_LFZW01000001.1"/>
</dbReference>